<reference evidence="2 3" key="1">
    <citation type="journal article" date="2016" name="Nat. Commun.">
        <title>Thousands of microbial genomes shed light on interconnected biogeochemical processes in an aquifer system.</title>
        <authorList>
            <person name="Anantharaman K."/>
            <person name="Brown C.T."/>
            <person name="Hug L.A."/>
            <person name="Sharon I."/>
            <person name="Castelle C.J."/>
            <person name="Probst A.J."/>
            <person name="Thomas B.C."/>
            <person name="Singh A."/>
            <person name="Wilkins M.J."/>
            <person name="Karaoz U."/>
            <person name="Brodie E.L."/>
            <person name="Williams K.H."/>
            <person name="Hubbard S.S."/>
            <person name="Banfield J.F."/>
        </authorList>
    </citation>
    <scope>NUCLEOTIDE SEQUENCE [LARGE SCALE GENOMIC DNA]</scope>
</reference>
<sequence length="99" mass="11011">MPKVKVVYSKGEEVKYIGHRDLMRTFQRAIRRSGLPIAYSQGFNPHMKISWGQALKVGTAASSQEAILELADWVNPDLITQRLNSQLPIGLAVTDASMI</sequence>
<evidence type="ECO:0000313" key="2">
    <source>
        <dbReference type="EMBL" id="OGC34402.1"/>
    </source>
</evidence>
<gene>
    <name evidence="2" type="ORF">A2311_01445</name>
</gene>
<dbReference type="STRING" id="1802583.A2311_01445"/>
<organism evidence="2 3">
    <name type="scientific">candidate division WOR-1 bacterium RIFOXYB2_FULL_48_7</name>
    <dbReference type="NCBI Taxonomy" id="1802583"/>
    <lineage>
        <taxon>Bacteria</taxon>
        <taxon>Bacillati</taxon>
        <taxon>Saganbacteria</taxon>
    </lineage>
</organism>
<feature type="domain" description="DUF2344" evidence="1">
    <location>
        <begin position="3"/>
        <end position="97"/>
    </location>
</feature>
<dbReference type="Proteomes" id="UP000178951">
    <property type="component" value="Unassembled WGS sequence"/>
</dbReference>
<dbReference type="NCBIfam" id="TIGR03936">
    <property type="entry name" value="sam_1_link_chp"/>
    <property type="match status" value="1"/>
</dbReference>
<dbReference type="InterPro" id="IPR018768">
    <property type="entry name" value="DUF2344"/>
</dbReference>
<dbReference type="Pfam" id="PF10105">
    <property type="entry name" value="DUF2344"/>
    <property type="match status" value="1"/>
</dbReference>
<comment type="caution">
    <text evidence="2">The sequence shown here is derived from an EMBL/GenBank/DDBJ whole genome shotgun (WGS) entry which is preliminary data.</text>
</comment>
<proteinExistence type="predicted"/>
<protein>
    <recommendedName>
        <fullName evidence="1">DUF2344 domain-containing protein</fullName>
    </recommendedName>
</protein>
<accession>A0A1F4TNW2</accession>
<dbReference type="AlphaFoldDB" id="A0A1F4TNW2"/>
<dbReference type="EMBL" id="MEUF01000044">
    <property type="protein sequence ID" value="OGC34402.1"/>
    <property type="molecule type" value="Genomic_DNA"/>
</dbReference>
<evidence type="ECO:0000259" key="1">
    <source>
        <dbReference type="Pfam" id="PF10105"/>
    </source>
</evidence>
<name>A0A1F4TNW2_UNCSA</name>
<evidence type="ECO:0000313" key="3">
    <source>
        <dbReference type="Proteomes" id="UP000178951"/>
    </source>
</evidence>